<reference evidence="3 4" key="1">
    <citation type="submission" date="2020-11" db="EMBL/GenBank/DDBJ databases">
        <authorList>
            <person name="Wallbank WR R."/>
            <person name="Pardo Diaz C."/>
            <person name="Kozak K."/>
            <person name="Martin S."/>
            <person name="Jiggins C."/>
            <person name="Moest M."/>
            <person name="Warren A I."/>
            <person name="Generalovic N T."/>
            <person name="Byers J.R.P. K."/>
            <person name="Montejo-Kovacevich G."/>
            <person name="Yen C E."/>
        </authorList>
    </citation>
    <scope>NUCLEOTIDE SEQUENCE [LARGE SCALE GENOMIC DNA]</scope>
</reference>
<keyword evidence="4" id="KW-1185">Reference proteome</keyword>
<feature type="region of interest" description="Disordered" evidence="2">
    <location>
        <begin position="1"/>
        <end position="20"/>
    </location>
</feature>
<sequence length="383" mass="44723">MPKKRGKKRKKGKKSKKDAKKLLQEQLLKEQATLEAAKAELVTELSQLMTNYWQEEGQLTELKGTSNQAQKDIEQSREFLQRNITQYDQDVQNIGAEVKRTAKEIKNLEKYVVMETARIEEQNEKIKEELLVSKEMLLSKFSYTNIFKIMHRELMEACLRNEESRSEIEQQCSTSVRSYENQSIVQISQLKEVADKQLETFLSIASDCFEKMISRKTQEVIGDNLKLSRRADREFKNWMNRKKSECLEGAKCEAEYDQLERLDKNICKLERILADLINVRNAERPRLISQVNFLNSPIPLKRAVWSASEAVDHTASEEADHTGDDNLDIDSRTKQMLERHDVLRALLDRLNLYVKDLKGYDYNFEQYEEIANQIIDLIKEGNS</sequence>
<dbReference type="EMBL" id="LR899010">
    <property type="protein sequence ID" value="CAD7082615.1"/>
    <property type="molecule type" value="Genomic_DNA"/>
</dbReference>
<evidence type="ECO:0000256" key="1">
    <source>
        <dbReference type="SAM" id="Coils"/>
    </source>
</evidence>
<name>A0A7R8UKY9_HERIL</name>
<gene>
    <name evidence="3" type="ORF">HERILL_LOCUS5635</name>
</gene>
<feature type="coiled-coil region" evidence="1">
    <location>
        <begin position="70"/>
        <end position="125"/>
    </location>
</feature>
<evidence type="ECO:0000256" key="2">
    <source>
        <dbReference type="SAM" id="MobiDB-lite"/>
    </source>
</evidence>
<dbReference type="InParanoid" id="A0A7R8UKY9"/>
<protein>
    <submittedName>
        <fullName evidence="3">Uncharacterized protein</fullName>
    </submittedName>
</protein>
<feature type="compositionally biased region" description="Basic residues" evidence="2">
    <location>
        <begin position="1"/>
        <end position="19"/>
    </location>
</feature>
<accession>A0A7R8UKY9</accession>
<organism evidence="3 4">
    <name type="scientific">Hermetia illucens</name>
    <name type="common">Black soldier fly</name>
    <dbReference type="NCBI Taxonomy" id="343691"/>
    <lineage>
        <taxon>Eukaryota</taxon>
        <taxon>Metazoa</taxon>
        <taxon>Ecdysozoa</taxon>
        <taxon>Arthropoda</taxon>
        <taxon>Hexapoda</taxon>
        <taxon>Insecta</taxon>
        <taxon>Pterygota</taxon>
        <taxon>Neoptera</taxon>
        <taxon>Endopterygota</taxon>
        <taxon>Diptera</taxon>
        <taxon>Brachycera</taxon>
        <taxon>Stratiomyomorpha</taxon>
        <taxon>Stratiomyidae</taxon>
        <taxon>Hermetiinae</taxon>
        <taxon>Hermetia</taxon>
    </lineage>
</organism>
<keyword evidence="1" id="KW-0175">Coiled coil</keyword>
<proteinExistence type="predicted"/>
<dbReference type="AlphaFoldDB" id="A0A7R8UKY9"/>
<dbReference type="Proteomes" id="UP000594454">
    <property type="component" value="Chromosome 2"/>
</dbReference>
<evidence type="ECO:0000313" key="3">
    <source>
        <dbReference type="EMBL" id="CAD7082615.1"/>
    </source>
</evidence>
<evidence type="ECO:0000313" key="4">
    <source>
        <dbReference type="Proteomes" id="UP000594454"/>
    </source>
</evidence>